<sequence>MPRDKALNFLNSALGAGKPGQEPVTPETATIRGRQGTSVCN</sequence>
<proteinExistence type="predicted"/>
<evidence type="ECO:0000256" key="1">
    <source>
        <dbReference type="SAM" id="MobiDB-lite"/>
    </source>
</evidence>
<dbReference type="Proteomes" id="UP000631535">
    <property type="component" value="Unassembled WGS sequence"/>
</dbReference>
<keyword evidence="3" id="KW-1185">Reference proteome</keyword>
<gene>
    <name evidence="2" type="ORF">GCM10012287_50060</name>
</gene>
<accession>A0ABQ2MQY7</accession>
<reference evidence="3" key="1">
    <citation type="journal article" date="2019" name="Int. J. Syst. Evol. Microbiol.">
        <title>The Global Catalogue of Microorganisms (GCM) 10K type strain sequencing project: providing services to taxonomists for standard genome sequencing and annotation.</title>
        <authorList>
            <consortium name="The Broad Institute Genomics Platform"/>
            <consortium name="The Broad Institute Genome Sequencing Center for Infectious Disease"/>
            <person name="Wu L."/>
            <person name="Ma J."/>
        </authorList>
    </citation>
    <scope>NUCLEOTIDE SEQUENCE [LARGE SCALE GENOMIC DNA]</scope>
    <source>
        <strain evidence="3">CGMCC 4.7178</strain>
    </source>
</reference>
<organism evidence="2 3">
    <name type="scientific">Streptomyces daqingensis</name>
    <dbReference type="NCBI Taxonomy" id="1472640"/>
    <lineage>
        <taxon>Bacteria</taxon>
        <taxon>Bacillati</taxon>
        <taxon>Actinomycetota</taxon>
        <taxon>Actinomycetes</taxon>
        <taxon>Kitasatosporales</taxon>
        <taxon>Streptomycetaceae</taxon>
        <taxon>Streptomyces</taxon>
    </lineage>
</organism>
<comment type="caution">
    <text evidence="2">The sequence shown here is derived from an EMBL/GenBank/DDBJ whole genome shotgun (WGS) entry which is preliminary data.</text>
</comment>
<evidence type="ECO:0000313" key="3">
    <source>
        <dbReference type="Proteomes" id="UP000631535"/>
    </source>
</evidence>
<feature type="region of interest" description="Disordered" evidence="1">
    <location>
        <begin position="13"/>
        <end position="41"/>
    </location>
</feature>
<protein>
    <submittedName>
        <fullName evidence="2">Uncharacterized protein</fullName>
    </submittedName>
</protein>
<dbReference type="EMBL" id="BMMP01000020">
    <property type="protein sequence ID" value="GGO56449.1"/>
    <property type="molecule type" value="Genomic_DNA"/>
</dbReference>
<name>A0ABQ2MQY7_9ACTN</name>
<evidence type="ECO:0000313" key="2">
    <source>
        <dbReference type="EMBL" id="GGO56449.1"/>
    </source>
</evidence>